<dbReference type="EMBL" id="BT065625">
    <property type="protein sequence ID" value="ACN31501.1"/>
    <property type="molecule type" value="mRNA"/>
</dbReference>
<name>C0PBF6_MAIZE</name>
<accession>C0PBF6</accession>
<proteinExistence type="evidence at transcript level"/>
<evidence type="ECO:0000313" key="1">
    <source>
        <dbReference type="EMBL" id="ACN31501.1"/>
    </source>
</evidence>
<reference evidence="1" key="2">
    <citation type="submission" date="2012-06" db="EMBL/GenBank/DDBJ databases">
        <authorList>
            <person name="Yu Y."/>
            <person name="Currie J."/>
            <person name="Lomeli R."/>
            <person name="Angelova A."/>
            <person name="Collura K."/>
            <person name="Wissotski M."/>
            <person name="Campos D."/>
            <person name="Kudrna D."/>
            <person name="Golser W."/>
            <person name="Ashely E."/>
            <person name="Descour A."/>
            <person name="Fernandes J."/>
            <person name="Soderlund C."/>
            <person name="Walbot V."/>
        </authorList>
    </citation>
    <scope>NUCLEOTIDE SEQUENCE</scope>
    <source>
        <strain evidence="1">B73</strain>
    </source>
</reference>
<protein>
    <submittedName>
        <fullName evidence="1">Uncharacterized protein</fullName>
    </submittedName>
</protein>
<reference evidence="1" key="1">
    <citation type="journal article" date="2009" name="PLoS Genet.">
        <title>Sequencing, mapping, and analysis of 27,455 maize full-length cDNAs.</title>
        <authorList>
            <person name="Soderlund C."/>
            <person name="Descour A."/>
            <person name="Kudrna D."/>
            <person name="Bomhoff M."/>
            <person name="Boyd L."/>
            <person name="Currie J."/>
            <person name="Angelova A."/>
            <person name="Collura K."/>
            <person name="Wissotski M."/>
            <person name="Ashley E."/>
            <person name="Morrow D."/>
            <person name="Fernandes J."/>
            <person name="Walbot V."/>
            <person name="Yu Y."/>
        </authorList>
    </citation>
    <scope>NUCLEOTIDE SEQUENCE</scope>
    <source>
        <strain evidence="1">B73</strain>
    </source>
</reference>
<sequence>MGEVAPVTKSTGTLQEVLAQLRLVVAALAPWTTASASSCWCRGSRWIFRWHACADGCDEITHQVAGLLDLVKIAFQLDVL</sequence>
<dbReference type="AlphaFoldDB" id="C0PBF6"/>
<organism evidence="1">
    <name type="scientific">Zea mays</name>
    <name type="common">Maize</name>
    <dbReference type="NCBI Taxonomy" id="4577"/>
    <lineage>
        <taxon>Eukaryota</taxon>
        <taxon>Viridiplantae</taxon>
        <taxon>Streptophyta</taxon>
        <taxon>Embryophyta</taxon>
        <taxon>Tracheophyta</taxon>
        <taxon>Spermatophyta</taxon>
        <taxon>Magnoliopsida</taxon>
        <taxon>Liliopsida</taxon>
        <taxon>Poales</taxon>
        <taxon>Poaceae</taxon>
        <taxon>PACMAD clade</taxon>
        <taxon>Panicoideae</taxon>
        <taxon>Andropogonodae</taxon>
        <taxon>Andropogoneae</taxon>
        <taxon>Tripsacinae</taxon>
        <taxon>Zea</taxon>
    </lineage>
</organism>